<reference evidence="2" key="1">
    <citation type="submission" date="2022-07" db="EMBL/GenBank/DDBJ databases">
        <title>Taxonomy of Aspergillus series Nigri: significant species reduction supported by multi-species coalescent approaches.</title>
        <authorList>
            <person name="Bian C."/>
            <person name="Kusuya Y."/>
            <person name="Sklenar F."/>
            <person name="D'hooge E."/>
            <person name="Yaguchi T."/>
            <person name="Takahashi H."/>
            <person name="Hubka V."/>
        </authorList>
    </citation>
    <scope>NUCLEOTIDE SEQUENCE</scope>
    <source>
        <strain evidence="2">IFM 56815</strain>
    </source>
</reference>
<dbReference type="EMBL" id="BRPE01000016">
    <property type="protein sequence ID" value="GLA89155.1"/>
    <property type="molecule type" value="Genomic_DNA"/>
</dbReference>
<feature type="region of interest" description="Disordered" evidence="1">
    <location>
        <begin position="1"/>
        <end position="51"/>
    </location>
</feature>
<proteinExistence type="predicted"/>
<protein>
    <submittedName>
        <fullName evidence="2">Uncharacterized protein</fullName>
    </submittedName>
</protein>
<name>A0A9W6AVI6_ASPTU</name>
<dbReference type="Proteomes" id="UP001144157">
    <property type="component" value="Unassembled WGS sequence"/>
</dbReference>
<evidence type="ECO:0000256" key="1">
    <source>
        <dbReference type="SAM" id="MobiDB-lite"/>
    </source>
</evidence>
<comment type="caution">
    <text evidence="2">The sequence shown here is derived from an EMBL/GenBank/DDBJ whole genome shotgun (WGS) entry which is preliminary data.</text>
</comment>
<gene>
    <name evidence="2" type="ORF">AtubIFM56815_003627</name>
</gene>
<evidence type="ECO:0000313" key="3">
    <source>
        <dbReference type="Proteomes" id="UP001144157"/>
    </source>
</evidence>
<evidence type="ECO:0000313" key="2">
    <source>
        <dbReference type="EMBL" id="GLA89155.1"/>
    </source>
</evidence>
<dbReference type="AlphaFoldDB" id="A0A9W6AVI6"/>
<organism evidence="2 3">
    <name type="scientific">Aspergillus tubingensis</name>
    <dbReference type="NCBI Taxonomy" id="5068"/>
    <lineage>
        <taxon>Eukaryota</taxon>
        <taxon>Fungi</taxon>
        <taxon>Dikarya</taxon>
        <taxon>Ascomycota</taxon>
        <taxon>Pezizomycotina</taxon>
        <taxon>Eurotiomycetes</taxon>
        <taxon>Eurotiomycetidae</taxon>
        <taxon>Eurotiales</taxon>
        <taxon>Aspergillaceae</taxon>
        <taxon>Aspergillus</taxon>
        <taxon>Aspergillus subgen. Circumdati</taxon>
    </lineage>
</organism>
<sequence>MSTPRRASISADKGNLTRTKTVPSAVPVASNATDRSQHAGNAPHEDFHVRDTVSSSDGAKEWLAEVDWRAGSYLYHAPRLLPTTLML</sequence>
<accession>A0A9W6AVI6</accession>